<evidence type="ECO:0000313" key="3">
    <source>
        <dbReference type="EMBL" id="KIH52181.1"/>
    </source>
</evidence>
<reference evidence="3 4" key="1">
    <citation type="submission" date="2013-12" db="EMBL/GenBank/DDBJ databases">
        <title>Draft genome of the parsitic nematode Ancylostoma duodenale.</title>
        <authorList>
            <person name="Mitreva M."/>
        </authorList>
    </citation>
    <scope>NUCLEOTIDE SEQUENCE [LARGE SCALE GENOMIC DNA]</scope>
    <source>
        <strain evidence="3 4">Zhejiang</strain>
    </source>
</reference>
<name>A0A0C2G544_9BILA</name>
<dbReference type="Proteomes" id="UP000054047">
    <property type="component" value="Unassembled WGS sequence"/>
</dbReference>
<organism evidence="3 4">
    <name type="scientific">Ancylostoma duodenale</name>
    <dbReference type="NCBI Taxonomy" id="51022"/>
    <lineage>
        <taxon>Eukaryota</taxon>
        <taxon>Metazoa</taxon>
        <taxon>Ecdysozoa</taxon>
        <taxon>Nematoda</taxon>
        <taxon>Chromadorea</taxon>
        <taxon>Rhabditida</taxon>
        <taxon>Rhabditina</taxon>
        <taxon>Rhabditomorpha</taxon>
        <taxon>Strongyloidea</taxon>
        <taxon>Ancylostomatidae</taxon>
        <taxon>Ancylostomatinae</taxon>
        <taxon>Ancylostoma</taxon>
    </lineage>
</organism>
<evidence type="ECO:0000313" key="4">
    <source>
        <dbReference type="Proteomes" id="UP000054047"/>
    </source>
</evidence>
<gene>
    <name evidence="3" type="ORF">ANCDUO_17718</name>
</gene>
<keyword evidence="2" id="KW-0812">Transmembrane</keyword>
<feature type="region of interest" description="Disordered" evidence="1">
    <location>
        <begin position="1"/>
        <end position="25"/>
    </location>
</feature>
<keyword evidence="2" id="KW-0472">Membrane</keyword>
<keyword evidence="2" id="KW-1133">Transmembrane helix</keyword>
<feature type="compositionally biased region" description="Polar residues" evidence="1">
    <location>
        <begin position="1"/>
        <end position="10"/>
    </location>
</feature>
<proteinExistence type="predicted"/>
<dbReference type="AlphaFoldDB" id="A0A0C2G544"/>
<accession>A0A0C2G544</accession>
<feature type="transmembrane region" description="Helical" evidence="2">
    <location>
        <begin position="61"/>
        <end position="81"/>
    </location>
</feature>
<evidence type="ECO:0000256" key="1">
    <source>
        <dbReference type="SAM" id="MobiDB-lite"/>
    </source>
</evidence>
<evidence type="ECO:0000256" key="2">
    <source>
        <dbReference type="SAM" id="Phobius"/>
    </source>
</evidence>
<keyword evidence="4" id="KW-1185">Reference proteome</keyword>
<protein>
    <submittedName>
        <fullName evidence="3">Uncharacterized protein</fullName>
    </submittedName>
</protein>
<sequence>MCNVWSSTQHIAMPQSGPPRGSGLQTPPILRPLSSVYSSRHLPELFHHLRHYTAQSTTPVAFRHTTFFDVTFMCLCVFFFYHVGSSLARPKVFCPSGQNQKL</sequence>
<dbReference type="EMBL" id="KN744325">
    <property type="protein sequence ID" value="KIH52181.1"/>
    <property type="molecule type" value="Genomic_DNA"/>
</dbReference>